<proteinExistence type="predicted"/>
<evidence type="ECO:0000313" key="3">
    <source>
        <dbReference type="Proteomes" id="UP001286313"/>
    </source>
</evidence>
<evidence type="ECO:0000256" key="1">
    <source>
        <dbReference type="SAM" id="MobiDB-lite"/>
    </source>
</evidence>
<keyword evidence="3" id="KW-1185">Reference proteome</keyword>
<sequence>MASDNKDLAGEGKGEDREDVFASHDDIRVDQSPNPHQLRVSHQITLSRGVEVHAFMNIVFFLSDEAIVTLCSWFG</sequence>
<dbReference type="Proteomes" id="UP001286313">
    <property type="component" value="Unassembled WGS sequence"/>
</dbReference>
<evidence type="ECO:0000313" key="2">
    <source>
        <dbReference type="EMBL" id="KAK3869526.1"/>
    </source>
</evidence>
<dbReference type="AlphaFoldDB" id="A0AAE1K9U1"/>
<dbReference type="EMBL" id="JAWQEG010002822">
    <property type="protein sequence ID" value="KAK3869526.1"/>
    <property type="molecule type" value="Genomic_DNA"/>
</dbReference>
<feature type="compositionally biased region" description="Basic and acidic residues" evidence="1">
    <location>
        <begin position="1"/>
        <end position="29"/>
    </location>
</feature>
<accession>A0AAE1K9U1</accession>
<name>A0AAE1K9U1_PETCI</name>
<reference evidence="2" key="1">
    <citation type="submission" date="2023-10" db="EMBL/GenBank/DDBJ databases">
        <title>Genome assemblies of two species of porcelain crab, Petrolisthes cinctipes and Petrolisthes manimaculis (Anomura: Porcellanidae).</title>
        <authorList>
            <person name="Angst P."/>
        </authorList>
    </citation>
    <scope>NUCLEOTIDE SEQUENCE</scope>
    <source>
        <strain evidence="2">PB745_01</strain>
        <tissue evidence="2">Gill</tissue>
    </source>
</reference>
<gene>
    <name evidence="2" type="ORF">Pcinc_025166</name>
</gene>
<organism evidence="2 3">
    <name type="scientific">Petrolisthes cinctipes</name>
    <name type="common">Flat porcelain crab</name>
    <dbReference type="NCBI Taxonomy" id="88211"/>
    <lineage>
        <taxon>Eukaryota</taxon>
        <taxon>Metazoa</taxon>
        <taxon>Ecdysozoa</taxon>
        <taxon>Arthropoda</taxon>
        <taxon>Crustacea</taxon>
        <taxon>Multicrustacea</taxon>
        <taxon>Malacostraca</taxon>
        <taxon>Eumalacostraca</taxon>
        <taxon>Eucarida</taxon>
        <taxon>Decapoda</taxon>
        <taxon>Pleocyemata</taxon>
        <taxon>Anomura</taxon>
        <taxon>Galatheoidea</taxon>
        <taxon>Porcellanidae</taxon>
        <taxon>Petrolisthes</taxon>
    </lineage>
</organism>
<protein>
    <submittedName>
        <fullName evidence="2">Uncharacterized protein</fullName>
    </submittedName>
</protein>
<feature type="region of interest" description="Disordered" evidence="1">
    <location>
        <begin position="1"/>
        <end position="35"/>
    </location>
</feature>
<comment type="caution">
    <text evidence="2">The sequence shown here is derived from an EMBL/GenBank/DDBJ whole genome shotgun (WGS) entry which is preliminary data.</text>
</comment>